<evidence type="ECO:0000313" key="1">
    <source>
        <dbReference type="EMBL" id="MBB5404391.1"/>
    </source>
</evidence>
<dbReference type="EMBL" id="JACHDE010000019">
    <property type="protein sequence ID" value="MBB5404391.1"/>
    <property type="molecule type" value="Genomic_DNA"/>
</dbReference>
<dbReference type="Proteomes" id="UP000592820">
    <property type="component" value="Unassembled WGS sequence"/>
</dbReference>
<keyword evidence="1" id="KW-0489">Methyltransferase</keyword>
<keyword evidence="1" id="KW-0808">Transferase</keyword>
<dbReference type="GO" id="GO:0032259">
    <property type="term" value="P:methylation"/>
    <property type="evidence" value="ECO:0007669"/>
    <property type="project" value="UniProtKB-KW"/>
</dbReference>
<protein>
    <submittedName>
        <fullName evidence="1">O6-methylguanine-DNA--protein-cysteine methyltransferase</fullName>
    </submittedName>
</protein>
<dbReference type="GO" id="GO:0008168">
    <property type="term" value="F:methyltransferase activity"/>
    <property type="evidence" value="ECO:0007669"/>
    <property type="project" value="UniProtKB-KW"/>
</dbReference>
<comment type="caution">
    <text evidence="1">The sequence shown here is derived from an EMBL/GenBank/DDBJ whole genome shotgun (WGS) entry which is preliminary data.</text>
</comment>
<proteinExistence type="predicted"/>
<organism evidence="1 2">
    <name type="scientific">Paraburkholderia youngii</name>
    <dbReference type="NCBI Taxonomy" id="2782701"/>
    <lineage>
        <taxon>Bacteria</taxon>
        <taxon>Pseudomonadati</taxon>
        <taxon>Pseudomonadota</taxon>
        <taxon>Betaproteobacteria</taxon>
        <taxon>Burkholderiales</taxon>
        <taxon>Burkholderiaceae</taxon>
        <taxon>Paraburkholderia</taxon>
    </lineage>
</organism>
<gene>
    <name evidence="1" type="ORF">HDG41_006487</name>
</gene>
<sequence length="33" mass="3449">MQPLLTTVLAQYAQRTGGGTTAVGLAMIRNPSM</sequence>
<evidence type="ECO:0000313" key="2">
    <source>
        <dbReference type="Proteomes" id="UP000592820"/>
    </source>
</evidence>
<name>A0A7W8LCE7_9BURK</name>
<dbReference type="AlphaFoldDB" id="A0A7W8LCE7"/>
<reference evidence="1 2" key="1">
    <citation type="submission" date="2020-08" db="EMBL/GenBank/DDBJ databases">
        <title>Genomic Encyclopedia of Type Strains, Phase IV (KMG-V): Genome sequencing to study the core and pangenomes of soil and plant-associated prokaryotes.</title>
        <authorList>
            <person name="Whitman W."/>
        </authorList>
    </citation>
    <scope>NUCLEOTIDE SEQUENCE [LARGE SCALE GENOMIC DNA]</scope>
    <source>
        <strain evidence="1 2">JPY162</strain>
    </source>
</reference>
<accession>A0A7W8LCE7</accession>